<accession>A0ABX8JB37</accession>
<reference evidence="1 2" key="1">
    <citation type="submission" date="2021-06" db="EMBL/GenBank/DDBJ databases">
        <title>Gemonas diversity in paddy soil.</title>
        <authorList>
            <person name="Liu G."/>
        </authorList>
    </citation>
    <scope>NUCLEOTIDE SEQUENCE [LARGE SCALE GENOMIC DNA]</scope>
    <source>
        <strain evidence="1 2">RG10</strain>
    </source>
</reference>
<organism evidence="1 2">
    <name type="scientific">Geomonas oryzisoli</name>
    <dbReference type="NCBI Taxonomy" id="2847992"/>
    <lineage>
        <taxon>Bacteria</taxon>
        <taxon>Pseudomonadati</taxon>
        <taxon>Thermodesulfobacteriota</taxon>
        <taxon>Desulfuromonadia</taxon>
        <taxon>Geobacterales</taxon>
        <taxon>Geobacteraceae</taxon>
        <taxon>Geomonas</taxon>
    </lineage>
</organism>
<protein>
    <submittedName>
        <fullName evidence="1">Uncharacterized protein</fullName>
    </submittedName>
</protein>
<keyword evidence="2" id="KW-1185">Reference proteome</keyword>
<gene>
    <name evidence="1" type="ORF">KP004_03655</name>
</gene>
<dbReference type="Proteomes" id="UP000683557">
    <property type="component" value="Chromosome"/>
</dbReference>
<name>A0ABX8JB37_9BACT</name>
<dbReference type="RefSeq" id="WP_216801028.1">
    <property type="nucleotide sequence ID" value="NZ_CP076723.1"/>
</dbReference>
<sequence>MDSITIISYESVGPIRFKDTTEDVVLSCGTPNTTTAARNGDFIHHYNWGLVRFSHEKGTVQEITLFSNTKPVIHGIDLFNDREALQKITKLEKNLYEFVGFLFLLDLGISLSGFHKEESERVVAAFSKGAADHLKPKFARYEL</sequence>
<evidence type="ECO:0000313" key="2">
    <source>
        <dbReference type="Proteomes" id="UP000683557"/>
    </source>
</evidence>
<dbReference type="EMBL" id="CP076723">
    <property type="protein sequence ID" value="QWV94291.1"/>
    <property type="molecule type" value="Genomic_DNA"/>
</dbReference>
<proteinExistence type="predicted"/>
<evidence type="ECO:0000313" key="1">
    <source>
        <dbReference type="EMBL" id="QWV94291.1"/>
    </source>
</evidence>